<dbReference type="InterPro" id="IPR025345">
    <property type="entry name" value="DUF4249"/>
</dbReference>
<feature type="signal peptide" evidence="1">
    <location>
        <begin position="1"/>
        <end position="24"/>
    </location>
</feature>
<proteinExistence type="predicted"/>
<gene>
    <name evidence="2" type="ORF">FGM00_03935</name>
</gene>
<sequence length="296" mass="32499">MKTYFSLIAIAVLLLTACQKVVDADTLLDTEEEIFITGYIAPQDTVLRVNVTRALPSIGTPLSVNDQEENEAQFLIRDALVSISDASGNTTDLTYDEESKTYLADAVSLPILTDQEYFLKVIVAGNEYNASCKIPQPITEINELITFNEDTFGNRLANINLSFEDLVGQRNFYVLGGRVSTVVQYEGEEPESFEFSLPFDSDTFLSDNLVDGGVLNGESETFISNDAAVSETEIMLQVANVEESLFQNLRATSTNADAEGNPFVEYAIAPNNFSEQGAIGVFAGYQLTEKVIQIEL</sequence>
<keyword evidence="3" id="KW-1185">Reference proteome</keyword>
<dbReference type="KEGG" id="asag:FGM00_03935"/>
<name>A0A5B7SRP0_9FLAO</name>
<dbReference type="OrthoDB" id="1115009at2"/>
<organism evidence="2 3">
    <name type="scientific">Aggregatimonas sangjinii</name>
    <dbReference type="NCBI Taxonomy" id="2583587"/>
    <lineage>
        <taxon>Bacteria</taxon>
        <taxon>Pseudomonadati</taxon>
        <taxon>Bacteroidota</taxon>
        <taxon>Flavobacteriia</taxon>
        <taxon>Flavobacteriales</taxon>
        <taxon>Flavobacteriaceae</taxon>
        <taxon>Aggregatimonas</taxon>
    </lineage>
</organism>
<dbReference type="Pfam" id="PF14054">
    <property type="entry name" value="DUF4249"/>
    <property type="match status" value="1"/>
</dbReference>
<feature type="chain" id="PRO_5022893733" evidence="1">
    <location>
        <begin position="25"/>
        <end position="296"/>
    </location>
</feature>
<reference evidence="2 3" key="1">
    <citation type="submission" date="2019-05" db="EMBL/GenBank/DDBJ databases">
        <title>Genome sequencing of F202Z8.</title>
        <authorList>
            <person name="Kwon Y.M."/>
        </authorList>
    </citation>
    <scope>NUCLEOTIDE SEQUENCE [LARGE SCALE GENOMIC DNA]</scope>
    <source>
        <strain evidence="2 3">F202Z8</strain>
    </source>
</reference>
<accession>A0A5B7SRP0</accession>
<dbReference type="AlphaFoldDB" id="A0A5B7SRP0"/>
<evidence type="ECO:0000313" key="3">
    <source>
        <dbReference type="Proteomes" id="UP000310017"/>
    </source>
</evidence>
<evidence type="ECO:0000313" key="2">
    <source>
        <dbReference type="EMBL" id="QCW99303.1"/>
    </source>
</evidence>
<keyword evidence="1" id="KW-0732">Signal</keyword>
<dbReference type="PROSITE" id="PS51257">
    <property type="entry name" value="PROKAR_LIPOPROTEIN"/>
    <property type="match status" value="1"/>
</dbReference>
<dbReference type="RefSeq" id="WP_138851656.1">
    <property type="nucleotide sequence ID" value="NZ_CP040710.1"/>
</dbReference>
<dbReference type="EMBL" id="CP040710">
    <property type="protein sequence ID" value="QCW99303.1"/>
    <property type="molecule type" value="Genomic_DNA"/>
</dbReference>
<evidence type="ECO:0000256" key="1">
    <source>
        <dbReference type="SAM" id="SignalP"/>
    </source>
</evidence>
<protein>
    <submittedName>
        <fullName evidence="2">DUF4249 family protein</fullName>
    </submittedName>
</protein>
<dbReference type="Proteomes" id="UP000310017">
    <property type="component" value="Chromosome"/>
</dbReference>